<organism evidence="2 3">
    <name type="scientific">Triticum urartu</name>
    <name type="common">Red wild einkorn</name>
    <name type="synonym">Crithodium urartu</name>
    <dbReference type="NCBI Taxonomy" id="4572"/>
    <lineage>
        <taxon>Eukaryota</taxon>
        <taxon>Viridiplantae</taxon>
        <taxon>Streptophyta</taxon>
        <taxon>Embryophyta</taxon>
        <taxon>Tracheophyta</taxon>
        <taxon>Spermatophyta</taxon>
        <taxon>Magnoliopsida</taxon>
        <taxon>Liliopsida</taxon>
        <taxon>Poales</taxon>
        <taxon>Poaceae</taxon>
        <taxon>BOP clade</taxon>
        <taxon>Pooideae</taxon>
        <taxon>Triticodae</taxon>
        <taxon>Triticeae</taxon>
        <taxon>Triticinae</taxon>
        <taxon>Triticum</taxon>
    </lineage>
</organism>
<evidence type="ECO:0000313" key="2">
    <source>
        <dbReference type="EnsemblPlants" id="TuG1812S0001894300.01.T01.s_cds41536"/>
    </source>
</evidence>
<sequence length="290" mass="32501">MLQYPFLTEVVLKNINHQFNHTFISFQKTDKMQRTLRFLNETNSAKFRDRYLPPCFPLGVHHGYIIIHGEKMQTAVKKHISRVMTNKGNKCFIIFCINPSVLLVNPFPCFRGIHLHSGLADVVILGELKHMEVIRHGWVKTQTCHALGAGIDRVGQPDPLLRGWIAHDVMEVVLAFPAAAEEEAVAAGQQEDALVLRQEIKERRDQRAACPGDVGETGSWRRLAAGHVEETLEGLRQLPLVVRVRDDAPPGPGDAHAAAERLDGETGEDFDEEVVGQASHRPHLEQKNDT</sequence>
<name>A0A8R7VG27_TRIUA</name>
<protein>
    <submittedName>
        <fullName evidence="2">Uncharacterized protein</fullName>
    </submittedName>
</protein>
<evidence type="ECO:0000313" key="3">
    <source>
        <dbReference type="Proteomes" id="UP000015106"/>
    </source>
</evidence>
<proteinExistence type="predicted"/>
<feature type="compositionally biased region" description="Acidic residues" evidence="1">
    <location>
        <begin position="265"/>
        <end position="274"/>
    </location>
</feature>
<reference evidence="2" key="2">
    <citation type="submission" date="2022-06" db="UniProtKB">
        <authorList>
            <consortium name="EnsemblPlants"/>
        </authorList>
    </citation>
    <scope>IDENTIFICATION</scope>
</reference>
<dbReference type="AlphaFoldDB" id="A0A8R7VG27"/>
<dbReference type="Gramene" id="TuG1812S0001894300.01.T01">
    <property type="protein sequence ID" value="TuG1812S0001894300.01.T01.s_cds41536"/>
    <property type="gene ID" value="TuG1812S0001894300.01"/>
</dbReference>
<accession>A0A8R7VG27</accession>
<evidence type="ECO:0000256" key="1">
    <source>
        <dbReference type="SAM" id="MobiDB-lite"/>
    </source>
</evidence>
<keyword evidence="3" id="KW-1185">Reference proteome</keyword>
<feature type="region of interest" description="Disordered" evidence="1">
    <location>
        <begin position="244"/>
        <end position="290"/>
    </location>
</feature>
<dbReference type="Proteomes" id="UP000015106">
    <property type="component" value="Unassembled WGS sequence"/>
</dbReference>
<dbReference type="EnsemblPlants" id="TuG1812S0001894300.01.T01">
    <property type="protein sequence ID" value="TuG1812S0001894300.01.T01.s_cds41536"/>
    <property type="gene ID" value="TuG1812S0001894300.01"/>
</dbReference>
<reference evidence="3" key="1">
    <citation type="journal article" date="2013" name="Nature">
        <title>Draft genome of the wheat A-genome progenitor Triticum urartu.</title>
        <authorList>
            <person name="Ling H.Q."/>
            <person name="Zhao S."/>
            <person name="Liu D."/>
            <person name="Wang J."/>
            <person name="Sun H."/>
            <person name="Zhang C."/>
            <person name="Fan H."/>
            <person name="Li D."/>
            <person name="Dong L."/>
            <person name="Tao Y."/>
            <person name="Gao C."/>
            <person name="Wu H."/>
            <person name="Li Y."/>
            <person name="Cui Y."/>
            <person name="Guo X."/>
            <person name="Zheng S."/>
            <person name="Wang B."/>
            <person name="Yu K."/>
            <person name="Liang Q."/>
            <person name="Yang W."/>
            <person name="Lou X."/>
            <person name="Chen J."/>
            <person name="Feng M."/>
            <person name="Jian J."/>
            <person name="Zhang X."/>
            <person name="Luo G."/>
            <person name="Jiang Y."/>
            <person name="Liu J."/>
            <person name="Wang Z."/>
            <person name="Sha Y."/>
            <person name="Zhang B."/>
            <person name="Wu H."/>
            <person name="Tang D."/>
            <person name="Shen Q."/>
            <person name="Xue P."/>
            <person name="Zou S."/>
            <person name="Wang X."/>
            <person name="Liu X."/>
            <person name="Wang F."/>
            <person name="Yang Y."/>
            <person name="An X."/>
            <person name="Dong Z."/>
            <person name="Zhang K."/>
            <person name="Zhang X."/>
            <person name="Luo M.C."/>
            <person name="Dvorak J."/>
            <person name="Tong Y."/>
            <person name="Wang J."/>
            <person name="Yang H."/>
            <person name="Li Z."/>
            <person name="Wang D."/>
            <person name="Zhang A."/>
            <person name="Wang J."/>
        </authorList>
    </citation>
    <scope>NUCLEOTIDE SEQUENCE</scope>
    <source>
        <strain evidence="3">cv. G1812</strain>
    </source>
</reference>